<protein>
    <submittedName>
        <fullName evidence="1">Uncharacterized protein</fullName>
    </submittedName>
</protein>
<organism evidence="1 2">
    <name type="scientific">Grifola frondosa</name>
    <name type="common">Maitake</name>
    <name type="synonym">Polyporus frondosus</name>
    <dbReference type="NCBI Taxonomy" id="5627"/>
    <lineage>
        <taxon>Eukaryota</taxon>
        <taxon>Fungi</taxon>
        <taxon>Dikarya</taxon>
        <taxon>Basidiomycota</taxon>
        <taxon>Agaricomycotina</taxon>
        <taxon>Agaricomycetes</taxon>
        <taxon>Polyporales</taxon>
        <taxon>Grifolaceae</taxon>
        <taxon>Grifola</taxon>
    </lineage>
</organism>
<proteinExistence type="predicted"/>
<dbReference type="AlphaFoldDB" id="A0A1C7M6T5"/>
<accession>A0A1C7M6T5</accession>
<gene>
    <name evidence="1" type="ORF">A0H81_07641</name>
</gene>
<dbReference type="EMBL" id="LUGG01000009">
    <property type="protein sequence ID" value="OBZ72478.1"/>
    <property type="molecule type" value="Genomic_DNA"/>
</dbReference>
<keyword evidence="2" id="KW-1185">Reference proteome</keyword>
<reference evidence="1 2" key="1">
    <citation type="submission" date="2016-03" db="EMBL/GenBank/DDBJ databases">
        <title>Whole genome sequencing of Grifola frondosa 9006-11.</title>
        <authorList>
            <person name="Min B."/>
            <person name="Park H."/>
            <person name="Kim J.-G."/>
            <person name="Cho H."/>
            <person name="Oh Y.-L."/>
            <person name="Kong W.-S."/>
            <person name="Choi I.-G."/>
        </authorList>
    </citation>
    <scope>NUCLEOTIDE SEQUENCE [LARGE SCALE GENOMIC DNA]</scope>
    <source>
        <strain evidence="1 2">9006-11</strain>
    </source>
</reference>
<evidence type="ECO:0000313" key="1">
    <source>
        <dbReference type="EMBL" id="OBZ72478.1"/>
    </source>
</evidence>
<sequence length="59" mass="6412">MYFPAHLDIFLGISELLFDEVDVLLGTLFLFIEGAHVCGQRIEEDTQLLSPSAGGVGCN</sequence>
<comment type="caution">
    <text evidence="1">The sequence shown here is derived from an EMBL/GenBank/DDBJ whole genome shotgun (WGS) entry which is preliminary data.</text>
</comment>
<dbReference type="Proteomes" id="UP000092993">
    <property type="component" value="Unassembled WGS sequence"/>
</dbReference>
<evidence type="ECO:0000313" key="2">
    <source>
        <dbReference type="Proteomes" id="UP000092993"/>
    </source>
</evidence>
<name>A0A1C7M6T5_GRIFR</name>